<name>A0A127PJ60_9BURK</name>
<dbReference type="Proteomes" id="UP000072421">
    <property type="component" value="Chromosome"/>
</dbReference>
<dbReference type="PATRIC" id="fig|158899.10.peg.5140"/>
<accession>A0A127PJ60</accession>
<dbReference type="EMBL" id="CP013232">
    <property type="protein sequence ID" value="AMO97787.1"/>
    <property type="molecule type" value="Genomic_DNA"/>
</dbReference>
<evidence type="ECO:0000313" key="2">
    <source>
        <dbReference type="Proteomes" id="UP000072421"/>
    </source>
</evidence>
<proteinExistence type="predicted"/>
<dbReference type="AlphaFoldDB" id="A0A127PJ60"/>
<sequence>MRVIILLLVAVGIGTWYWNRQNSIDEESVTRFYDTATEHVLNGRGKELCAMLSKDFTRTGINSTSQGRVQENADKEETCDRYNKMFEAVAQAGRQGGVSTNYQVNVEHIEISKDRKSAEVKVSSSVSMALGPIGRIAETRDKSSETLVIRNGKLLLQKSEGTAITRTIGDRF</sequence>
<organism evidence="1">
    <name type="scientific">Collimonas fungivorans</name>
    <dbReference type="NCBI Taxonomy" id="158899"/>
    <lineage>
        <taxon>Bacteria</taxon>
        <taxon>Pseudomonadati</taxon>
        <taxon>Pseudomonadota</taxon>
        <taxon>Betaproteobacteria</taxon>
        <taxon>Burkholderiales</taxon>
        <taxon>Oxalobacteraceae</taxon>
        <taxon>Collimonas</taxon>
    </lineage>
</organism>
<protein>
    <submittedName>
        <fullName evidence="1">Uncharacterized protein</fullName>
    </submittedName>
</protein>
<reference evidence="1 2" key="1">
    <citation type="submission" date="2015-11" db="EMBL/GenBank/DDBJ databases">
        <title>Exploring the genomic traits of fungus-feeding bacterial genus Collimonas.</title>
        <authorList>
            <person name="Song C."/>
            <person name="Schmidt R."/>
            <person name="de Jager V."/>
            <person name="Krzyzanowska D."/>
            <person name="Jongedijk E."/>
            <person name="Cankar K."/>
            <person name="Beekwilder J."/>
            <person name="van Veen A."/>
            <person name="de Boer W."/>
            <person name="van Veen J.A."/>
            <person name="Garbeva P."/>
        </authorList>
    </citation>
    <scope>NUCLEOTIDE SEQUENCE [LARGE SCALE GENOMIC DNA]</scope>
    <source>
        <strain evidence="1 2">Ter6</strain>
    </source>
</reference>
<gene>
    <name evidence="1" type="ORF">CFter6_5217</name>
</gene>
<evidence type="ECO:0000313" key="1">
    <source>
        <dbReference type="EMBL" id="AMO97787.1"/>
    </source>
</evidence>